<name>A0A8S9WWU3_APOLU</name>
<proteinExistence type="predicted"/>
<gene>
    <name evidence="1" type="ORF">GE061_005838</name>
</gene>
<evidence type="ECO:0000313" key="2">
    <source>
        <dbReference type="Proteomes" id="UP000466442"/>
    </source>
</evidence>
<reference evidence="1" key="1">
    <citation type="journal article" date="2021" name="Mol. Ecol. Resour.">
        <title>Apolygus lucorum genome provides insights into omnivorousness and mesophyll feeding.</title>
        <authorList>
            <person name="Liu Y."/>
            <person name="Liu H."/>
            <person name="Wang H."/>
            <person name="Huang T."/>
            <person name="Liu B."/>
            <person name="Yang B."/>
            <person name="Yin L."/>
            <person name="Li B."/>
            <person name="Zhang Y."/>
            <person name="Zhang S."/>
            <person name="Jiang F."/>
            <person name="Zhang X."/>
            <person name="Ren Y."/>
            <person name="Wang B."/>
            <person name="Wang S."/>
            <person name="Lu Y."/>
            <person name="Wu K."/>
            <person name="Fan W."/>
            <person name="Wang G."/>
        </authorList>
    </citation>
    <scope>NUCLEOTIDE SEQUENCE</scope>
    <source>
        <strain evidence="1">12Hb</strain>
    </source>
</reference>
<sequence>MRGTLAINSSGWAKIQRCTELILVKLKSSNQHFRHKIRVMKLAAVILLSLAQLSIQSSKFRRDTLFGLPLDQPYFPRQQASQYPTSGRDIYPQNYGGSPGYVQFPDMLPGLDTQQGILLHLLQLEPTTIMDKE</sequence>
<organism evidence="1 2">
    <name type="scientific">Apolygus lucorum</name>
    <name type="common">Small green plant bug</name>
    <name type="synonym">Lygocoris lucorum</name>
    <dbReference type="NCBI Taxonomy" id="248454"/>
    <lineage>
        <taxon>Eukaryota</taxon>
        <taxon>Metazoa</taxon>
        <taxon>Ecdysozoa</taxon>
        <taxon>Arthropoda</taxon>
        <taxon>Hexapoda</taxon>
        <taxon>Insecta</taxon>
        <taxon>Pterygota</taxon>
        <taxon>Neoptera</taxon>
        <taxon>Paraneoptera</taxon>
        <taxon>Hemiptera</taxon>
        <taxon>Heteroptera</taxon>
        <taxon>Panheteroptera</taxon>
        <taxon>Cimicomorpha</taxon>
        <taxon>Miridae</taxon>
        <taxon>Mirini</taxon>
        <taxon>Apolygus</taxon>
    </lineage>
</organism>
<dbReference type="EMBL" id="WIXP02000013">
    <property type="protein sequence ID" value="KAF6201390.1"/>
    <property type="molecule type" value="Genomic_DNA"/>
</dbReference>
<evidence type="ECO:0000313" key="1">
    <source>
        <dbReference type="EMBL" id="KAF6201390.1"/>
    </source>
</evidence>
<accession>A0A8S9WWU3</accession>
<dbReference type="AlphaFoldDB" id="A0A8S9WWU3"/>
<keyword evidence="2" id="KW-1185">Reference proteome</keyword>
<comment type="caution">
    <text evidence="1">The sequence shown here is derived from an EMBL/GenBank/DDBJ whole genome shotgun (WGS) entry which is preliminary data.</text>
</comment>
<protein>
    <submittedName>
        <fullName evidence="1">Uncharacterized protein</fullName>
    </submittedName>
</protein>
<dbReference type="Proteomes" id="UP000466442">
    <property type="component" value="Unassembled WGS sequence"/>
</dbReference>